<dbReference type="GO" id="GO:0006633">
    <property type="term" value="P:fatty acid biosynthetic process"/>
    <property type="evidence" value="ECO:0007669"/>
    <property type="project" value="TreeGrafter"/>
</dbReference>
<name>A0A5N5W755_STRMB</name>
<feature type="domain" description="Ketosynthase family 3 (KS3)" evidence="4">
    <location>
        <begin position="405"/>
        <end position="799"/>
    </location>
</feature>
<dbReference type="CDD" id="cd00834">
    <property type="entry name" value="KAS_I_II"/>
    <property type="match status" value="1"/>
</dbReference>
<dbReference type="Pfam" id="PF02801">
    <property type="entry name" value="Ketoacyl-synt_C"/>
    <property type="match status" value="2"/>
</dbReference>
<gene>
    <name evidence="5" type="ORF">FRZ00_17465</name>
</gene>
<keyword evidence="6" id="KW-1185">Reference proteome</keyword>
<dbReference type="PROSITE" id="PS52004">
    <property type="entry name" value="KS3_2"/>
    <property type="match status" value="2"/>
</dbReference>
<dbReference type="InterPro" id="IPR014031">
    <property type="entry name" value="Ketoacyl_synth_C"/>
</dbReference>
<dbReference type="Pfam" id="PF00109">
    <property type="entry name" value="ketoacyl-synt"/>
    <property type="match status" value="2"/>
</dbReference>
<evidence type="ECO:0000256" key="2">
    <source>
        <dbReference type="ARBA" id="ARBA00022679"/>
    </source>
</evidence>
<evidence type="ECO:0000259" key="4">
    <source>
        <dbReference type="PROSITE" id="PS52004"/>
    </source>
</evidence>
<dbReference type="PANTHER" id="PTHR11712:SF336">
    <property type="entry name" value="3-OXOACYL-[ACYL-CARRIER-PROTEIN] SYNTHASE, MITOCHONDRIAL"/>
    <property type="match status" value="1"/>
</dbReference>
<dbReference type="GO" id="GO:0005829">
    <property type="term" value="C:cytosol"/>
    <property type="evidence" value="ECO:0007669"/>
    <property type="project" value="TreeGrafter"/>
</dbReference>
<dbReference type="InterPro" id="IPR020841">
    <property type="entry name" value="PKS_Beta-ketoAc_synthase_dom"/>
</dbReference>
<dbReference type="EMBL" id="VOKX01000032">
    <property type="protein sequence ID" value="KAB7843739.1"/>
    <property type="molecule type" value="Genomic_DNA"/>
</dbReference>
<dbReference type="Proteomes" id="UP000327000">
    <property type="component" value="Unassembled WGS sequence"/>
</dbReference>
<protein>
    <submittedName>
        <fullName evidence="5">3-oxoacyl-ACP synthase</fullName>
    </submittedName>
</protein>
<dbReference type="InterPro" id="IPR000794">
    <property type="entry name" value="Beta-ketoacyl_synthase"/>
</dbReference>
<dbReference type="InterPro" id="IPR014030">
    <property type="entry name" value="Ketoacyl_synth_N"/>
</dbReference>
<keyword evidence="2 3" id="KW-0808">Transferase</keyword>
<feature type="domain" description="Ketosynthase family 3 (KS3)" evidence="4">
    <location>
        <begin position="1"/>
        <end position="388"/>
    </location>
</feature>
<comment type="caution">
    <text evidence="5">The sequence shown here is derived from an EMBL/GenBank/DDBJ whole genome shotgun (WGS) entry which is preliminary data.</text>
</comment>
<reference evidence="5 6" key="1">
    <citation type="journal article" date="2019" name="Microb. Cell Fact.">
        <title>Exploring novel herbicidin analogues by transcriptional regulator overexpression and MS/MS molecular networking.</title>
        <authorList>
            <person name="Shi Y."/>
            <person name="Gu R."/>
            <person name="Li Y."/>
            <person name="Wang X."/>
            <person name="Ren W."/>
            <person name="Li X."/>
            <person name="Wang L."/>
            <person name="Xie Y."/>
            <person name="Hong B."/>
        </authorList>
    </citation>
    <scope>NUCLEOTIDE SEQUENCE [LARGE SCALE GENOMIC DNA]</scope>
    <source>
        <strain evidence="5 6">US-43</strain>
    </source>
</reference>
<evidence type="ECO:0000313" key="5">
    <source>
        <dbReference type="EMBL" id="KAB7843739.1"/>
    </source>
</evidence>
<organism evidence="5 6">
    <name type="scientific">Streptomyces mobaraensis</name>
    <name type="common">Streptoverticillium mobaraense</name>
    <dbReference type="NCBI Taxonomy" id="35621"/>
    <lineage>
        <taxon>Bacteria</taxon>
        <taxon>Bacillati</taxon>
        <taxon>Actinomycetota</taxon>
        <taxon>Actinomycetes</taxon>
        <taxon>Kitasatosporales</taxon>
        <taxon>Streptomycetaceae</taxon>
        <taxon>Streptomyces</taxon>
    </lineage>
</organism>
<comment type="similarity">
    <text evidence="1 3">Belongs to the thiolase-like superfamily. Beta-ketoacyl-ACP synthases family.</text>
</comment>
<dbReference type="RefSeq" id="WP_152264107.1">
    <property type="nucleotide sequence ID" value="NZ_VOKX01000032.1"/>
</dbReference>
<evidence type="ECO:0000313" key="6">
    <source>
        <dbReference type="Proteomes" id="UP000327000"/>
    </source>
</evidence>
<dbReference type="OrthoDB" id="9808669at2"/>
<dbReference type="SMART" id="SM00825">
    <property type="entry name" value="PKS_KS"/>
    <property type="match status" value="1"/>
</dbReference>
<dbReference type="PANTHER" id="PTHR11712">
    <property type="entry name" value="POLYKETIDE SYNTHASE-RELATED"/>
    <property type="match status" value="1"/>
</dbReference>
<dbReference type="Gene3D" id="3.40.47.10">
    <property type="match status" value="3"/>
</dbReference>
<proteinExistence type="inferred from homology"/>
<accession>A0A5N5W755</accession>
<sequence length="802" mass="80346">MRIVITGLGMISAVGSTADECWTAIRAARSGIGTVTEVDTTGLITTQGGQSPVKEVPGVDRCLTLALTAATEAVEHGRLAEAGYDPERVGVVIGSSLGTSRSVGTFHQQWLREGLRKADVRLLKGYALHSVADAVAEKLGLGGPRSLLSNACAAGAVAIGYALELMWSGEADAVLVGGVDPLAELSFNGFNSLGALDSGGCSPYTRSEGLNLGEGAGFLLLEKADAAAARGMSAVAEVAGYGLSADAYHQTAPDPGGEGAQRAMAAALHSAGHTVEDVDYINGHGTGTPTNDKVEPKAIKTLFKTPPPVSSTKSMIGHTLGAAGAVEAVVCALAVRDGVLPPTANTGGAEAPSGLDIVPEAAREQDVDVVVSNSFAFGGNNAALVIRHPERVTTEPPAAAAAAAGRDVVITGVAGIAGTATGNDELFAALAEGAPVYQGEVELDGFGTRRAGTVDFKAIAAGINPAVLRRMDPTSRLAAAVVAELHRAYGKPSRQEAAGTGLIFATGLAPITPVQEFDSGVVLAGGPTGANPKFFPNTVVNAAAGHVAILHRFKGITATVCSGGTSALSALHYAYRLIARGAAERIVVVVADECPDALVAGHVKVPGFLGSSDVRPFAGGGTVLSAGAVAIALESTDAARASGRRVLGRVAGFGLTGDDSGIAGLRPDGAAWARSMTEALRAADLSPEDIGLVASAAMGRPAVDDAEIAALRAGGLAERPVTATKSVFGETYGSAPGLALAAALRAMADGVLPGTAGVPDAPEELPGLVPQGGRQGGVDHALISSFAYGGSYVSLVVSKGDV</sequence>
<evidence type="ECO:0000256" key="3">
    <source>
        <dbReference type="RuleBase" id="RU003694"/>
    </source>
</evidence>
<dbReference type="AlphaFoldDB" id="A0A5N5W755"/>
<dbReference type="InterPro" id="IPR016039">
    <property type="entry name" value="Thiolase-like"/>
</dbReference>
<evidence type="ECO:0000256" key="1">
    <source>
        <dbReference type="ARBA" id="ARBA00008467"/>
    </source>
</evidence>
<dbReference type="SUPFAM" id="SSF53901">
    <property type="entry name" value="Thiolase-like"/>
    <property type="match status" value="2"/>
</dbReference>
<dbReference type="GO" id="GO:0004315">
    <property type="term" value="F:3-oxoacyl-[acyl-carrier-protein] synthase activity"/>
    <property type="evidence" value="ECO:0007669"/>
    <property type="project" value="TreeGrafter"/>
</dbReference>